<sequence>MPQHRADPAYWEGDQYLLEIVREEPSDPEKPRMRYSDAALAAQKAKWQRLIANSPPRMTITPRLLASSGTNPPILLYGWPYKKNHFVD</sequence>
<reference evidence="1 2" key="1">
    <citation type="journal article" date="2018" name="Biotechnol. Biofuels">
        <title>Integrative visual omics of the white-rot fungus Polyporus brumalis exposes the biotechnological potential of its oxidative enzymes for delignifying raw plant biomass.</title>
        <authorList>
            <person name="Miyauchi S."/>
            <person name="Rancon A."/>
            <person name="Drula E."/>
            <person name="Hage H."/>
            <person name="Chaduli D."/>
            <person name="Favel A."/>
            <person name="Grisel S."/>
            <person name="Henrissat B."/>
            <person name="Herpoel-Gimbert I."/>
            <person name="Ruiz-Duenas F.J."/>
            <person name="Chevret D."/>
            <person name="Hainaut M."/>
            <person name="Lin J."/>
            <person name="Wang M."/>
            <person name="Pangilinan J."/>
            <person name="Lipzen A."/>
            <person name="Lesage-Meessen L."/>
            <person name="Navarro D."/>
            <person name="Riley R."/>
            <person name="Grigoriev I.V."/>
            <person name="Zhou S."/>
            <person name="Raouche S."/>
            <person name="Rosso M.N."/>
        </authorList>
    </citation>
    <scope>NUCLEOTIDE SEQUENCE [LARGE SCALE GENOMIC DNA]</scope>
    <source>
        <strain evidence="1 2">BRFM 1820</strain>
    </source>
</reference>
<dbReference type="EMBL" id="KZ857518">
    <property type="protein sequence ID" value="RDX41259.1"/>
    <property type="molecule type" value="Genomic_DNA"/>
</dbReference>
<evidence type="ECO:0000313" key="1">
    <source>
        <dbReference type="EMBL" id="RDX41259.1"/>
    </source>
</evidence>
<organism evidence="1 2">
    <name type="scientific">Lentinus brumalis</name>
    <dbReference type="NCBI Taxonomy" id="2498619"/>
    <lineage>
        <taxon>Eukaryota</taxon>
        <taxon>Fungi</taxon>
        <taxon>Dikarya</taxon>
        <taxon>Basidiomycota</taxon>
        <taxon>Agaricomycotina</taxon>
        <taxon>Agaricomycetes</taxon>
        <taxon>Polyporales</taxon>
        <taxon>Polyporaceae</taxon>
        <taxon>Lentinus</taxon>
    </lineage>
</organism>
<dbReference type="AlphaFoldDB" id="A0A371CLV0"/>
<gene>
    <name evidence="1" type="ORF">OH76DRAFT_246553</name>
</gene>
<protein>
    <submittedName>
        <fullName evidence="1">Uncharacterized protein</fullName>
    </submittedName>
</protein>
<proteinExistence type="predicted"/>
<keyword evidence="2" id="KW-1185">Reference proteome</keyword>
<accession>A0A371CLV0</accession>
<name>A0A371CLV0_9APHY</name>
<evidence type="ECO:0000313" key="2">
    <source>
        <dbReference type="Proteomes" id="UP000256964"/>
    </source>
</evidence>
<dbReference type="OrthoDB" id="2751503at2759"/>
<dbReference type="Proteomes" id="UP000256964">
    <property type="component" value="Unassembled WGS sequence"/>
</dbReference>